<sequence>MRINTIKIKNFRGFEDKSFEFDSRMNVVLGNNTTGKTTLLHAVQIALGAYLQALTLIPGGKYFSRNFLKGDQVRKYSESTKSFLLDEQKPSIEVNADYYVGRIALGTKDYSEQIKNITWLREGSKNSRKNNGELMDEVYYMEQQRRNADATKVNSIFPLMLSFGATRLQNNYNGAEKTKARASREEKAYKCALDEQVDFKSAFDWIYSYEKNILKELEFEGTDEAFIQAIKEAIPAIKQIFIDKKNDEFTAQIQMTGDLTPRWLTYDMMSDGFKSMINIVAEIAYRCIELNGFLGKDAVKKTPGIVMIDEVDLYLHPHWQQHILEDLQKAFPMFQFIVTTHSPFIVQSVDTNNIITLDAKVSPISPSNRGIEEIMVAEMGLDIDISNRSEKYRKKYDLAHRYYQLVKNGREGTEEANYVKSELNKLEAESKMFHDPAFEAALRLKRGDL</sequence>
<accession>D4VID6</accession>
<dbReference type="GO" id="GO:0016887">
    <property type="term" value="F:ATP hydrolysis activity"/>
    <property type="evidence" value="ECO:0007669"/>
    <property type="project" value="InterPro"/>
</dbReference>
<feature type="domain" description="Rad50/SbcC-type AAA" evidence="1">
    <location>
        <begin position="6"/>
        <end position="217"/>
    </location>
</feature>
<dbReference type="InterPro" id="IPR027417">
    <property type="entry name" value="P-loop_NTPase"/>
</dbReference>
<dbReference type="InterPro" id="IPR051396">
    <property type="entry name" value="Bact_Antivir_Def_Nuclease"/>
</dbReference>
<dbReference type="GO" id="GO:0006302">
    <property type="term" value="P:double-strand break repair"/>
    <property type="evidence" value="ECO:0007669"/>
    <property type="project" value="InterPro"/>
</dbReference>
<reference evidence="2 3" key="1">
    <citation type="submission" date="2013-12" db="EMBL/GenBank/DDBJ databases">
        <title>Improved hybrid genome assemblies of Bacteroides xylanisolvens SD CC 1b and Bacteroides xylanisolvens SD CC 2a using Illumina and 454 Sequencing.</title>
        <authorList>
            <person name="Ramaraj T."/>
            <person name="Sundararajan A."/>
            <person name="Mudge J."/>
            <person name="Schilkey F.D."/>
            <person name="Delvecchio V."/>
            <person name="Donlon M."/>
            <person name="Ziemer C."/>
        </authorList>
    </citation>
    <scope>NUCLEOTIDE SEQUENCE [LARGE SCALE GENOMIC DNA]</scope>
</reference>
<dbReference type="SUPFAM" id="SSF52540">
    <property type="entry name" value="P-loop containing nucleoside triphosphate hydrolases"/>
    <property type="match status" value="1"/>
</dbReference>
<name>D4VID6_9BACE</name>
<dbReference type="InterPro" id="IPR038729">
    <property type="entry name" value="Rad50/SbcC_AAA"/>
</dbReference>
<dbReference type="Pfam" id="PF13476">
    <property type="entry name" value="AAA_23"/>
    <property type="match status" value="1"/>
</dbReference>
<evidence type="ECO:0000313" key="3">
    <source>
        <dbReference type="Proteomes" id="UP000019380"/>
    </source>
</evidence>
<dbReference type="EMBL" id="CBXG010000035">
    <property type="protein sequence ID" value="CDM05507.1"/>
    <property type="molecule type" value="Genomic_DNA"/>
</dbReference>
<evidence type="ECO:0000313" key="2">
    <source>
        <dbReference type="EMBL" id="CDM05507.1"/>
    </source>
</evidence>
<comment type="caution">
    <text evidence="2">The sequence shown here is derived from an EMBL/GenBank/DDBJ whole genome shotgun (WGS) entry which is preliminary data.</text>
</comment>
<dbReference type="Proteomes" id="UP000019380">
    <property type="component" value="Unassembled WGS sequence"/>
</dbReference>
<dbReference type="AlphaFoldDB" id="D4VID6"/>
<gene>
    <name evidence="2" type="ORF">BN890_30970</name>
</gene>
<organism evidence="2 3">
    <name type="scientific">Bacteroides xylanisolvens SD CC 1b</name>
    <dbReference type="NCBI Taxonomy" id="702447"/>
    <lineage>
        <taxon>Bacteria</taxon>
        <taxon>Pseudomonadati</taxon>
        <taxon>Bacteroidota</taxon>
        <taxon>Bacteroidia</taxon>
        <taxon>Bacteroidales</taxon>
        <taxon>Bacteroidaceae</taxon>
        <taxon>Bacteroides</taxon>
    </lineage>
</organism>
<dbReference type="PANTHER" id="PTHR43581">
    <property type="entry name" value="ATP/GTP PHOSPHATASE"/>
    <property type="match status" value="1"/>
</dbReference>
<dbReference type="Gene3D" id="3.40.50.300">
    <property type="entry name" value="P-loop containing nucleotide triphosphate hydrolases"/>
    <property type="match status" value="1"/>
</dbReference>
<dbReference type="RefSeq" id="WP_004314652.1">
    <property type="nucleotide sequence ID" value="NZ_ADKP01000062.1"/>
</dbReference>
<dbReference type="PANTHER" id="PTHR43581:SF2">
    <property type="entry name" value="EXCINUCLEASE ATPASE SUBUNIT"/>
    <property type="match status" value="1"/>
</dbReference>
<evidence type="ECO:0000259" key="1">
    <source>
        <dbReference type="Pfam" id="PF13476"/>
    </source>
</evidence>
<proteinExistence type="predicted"/>
<protein>
    <submittedName>
        <fullName evidence="2">ATP binding protein</fullName>
    </submittedName>
</protein>